<reference evidence="1" key="1">
    <citation type="journal article" date="2020" name="bioRxiv">
        <title>A rank-normalized archaeal taxonomy based on genome phylogeny resolves widespread incomplete and uneven classifications.</title>
        <authorList>
            <person name="Rinke C."/>
            <person name="Chuvochina M."/>
            <person name="Mussig A.J."/>
            <person name="Chaumeil P.-A."/>
            <person name="Waite D.W."/>
            <person name="Whitman W.B."/>
            <person name="Parks D.H."/>
            <person name="Hugenholtz P."/>
        </authorList>
    </citation>
    <scope>NUCLEOTIDE SEQUENCE</scope>
    <source>
        <strain evidence="1">UBA8853</strain>
    </source>
</reference>
<accession>A0A832TCX1</accession>
<dbReference type="RefSeq" id="WP_011018694.1">
    <property type="nucleotide sequence ID" value="NZ_DUJS01000004.1"/>
</dbReference>
<name>A0A832TCX1_9EURY</name>
<sequence length="132" mass="13351">MAKILVTDPIHEDALIKALKEGWIAGLACWGVDGEGPAAVLREAYRRVDVHPVRGVVALAVLEDAAGVLLEGLGEGGGAVVGVFPSGVERAIGSASRSVPLRVVVGAVGGVRGVVGGRERRLAGAVLSDPSE</sequence>
<dbReference type="EMBL" id="DUJS01000004">
    <property type="protein sequence ID" value="HII70523.1"/>
    <property type="molecule type" value="Genomic_DNA"/>
</dbReference>
<organism evidence="1 2">
    <name type="scientific">Methanopyrus kandleri</name>
    <dbReference type="NCBI Taxonomy" id="2320"/>
    <lineage>
        <taxon>Archaea</taxon>
        <taxon>Methanobacteriati</taxon>
        <taxon>Methanobacteriota</taxon>
        <taxon>Methanomada group</taxon>
        <taxon>Methanopyri</taxon>
        <taxon>Methanopyrales</taxon>
        <taxon>Methanopyraceae</taxon>
        <taxon>Methanopyrus</taxon>
    </lineage>
</organism>
<evidence type="ECO:0000313" key="1">
    <source>
        <dbReference type="EMBL" id="HII70523.1"/>
    </source>
</evidence>
<protein>
    <submittedName>
        <fullName evidence="1">Uncharacterized protein</fullName>
    </submittedName>
</protein>
<dbReference type="Proteomes" id="UP000619545">
    <property type="component" value="Unassembled WGS sequence"/>
</dbReference>
<evidence type="ECO:0000313" key="2">
    <source>
        <dbReference type="Proteomes" id="UP000619545"/>
    </source>
</evidence>
<dbReference type="AlphaFoldDB" id="A0A832TCX1"/>
<dbReference type="GeneID" id="1477627"/>
<comment type="caution">
    <text evidence="1">The sequence shown here is derived from an EMBL/GenBank/DDBJ whole genome shotgun (WGS) entry which is preliminary data.</text>
</comment>
<gene>
    <name evidence="1" type="ORF">HA336_04740</name>
</gene>
<proteinExistence type="predicted"/>